<gene>
    <name evidence="2" type="ORF">ECRASSUSDP1_LOCUS28757</name>
</gene>
<sequence length="494" mass="57152">MLIISMVSRQRISTIIGAVRANFADNPVDVSLNDEGLYFAFSWVAGNNNEVDIIGEKLGIIGVAMQRTVNENEVNAETSFEVEKCNNSTFPYDLSDPKNQIYHSYPMYCAKRSDLYKIVNEKKRNENGDIPLSTIGGFNLVAYLCDELICTQEQIDRVQYQYTSLYIHTISKYYDSFDPVEPVKTYVKTQYEITMRYKYNTINDYNLVRSQYSISDWNSVFLGEKTGEFLDFDPSSKMQTAVSGNDTYVAAKFTMSDVITVHGTSVISILDIFGQIGGLYEILYLLASLFIRRISTILYKRDIQAIEKQIKNRDGWFTYPSSRDTRKSRKRKKNRILNLQFDHQPLNNKPGSLEKNMRKSTFHNIDSAAQEPKTSSKLKKIESIRRQVHLHKELVKELDTVNISQSLSELKMYVSYLLDKDKHGSIEGSEIQPENESENINEDTIKYPRRGLYEIKQFILKRKQDFYKKKAGNDSGTDREEEKQQLRDLQIDEP</sequence>
<dbReference type="Proteomes" id="UP001295684">
    <property type="component" value="Unassembled WGS sequence"/>
</dbReference>
<dbReference type="EMBL" id="CAMPGE010029649">
    <property type="protein sequence ID" value="CAI2387129.1"/>
    <property type="molecule type" value="Genomic_DNA"/>
</dbReference>
<name>A0AAD1Y9E5_EUPCR</name>
<evidence type="ECO:0000313" key="2">
    <source>
        <dbReference type="EMBL" id="CAI2387129.1"/>
    </source>
</evidence>
<evidence type="ECO:0000313" key="3">
    <source>
        <dbReference type="Proteomes" id="UP001295684"/>
    </source>
</evidence>
<protein>
    <submittedName>
        <fullName evidence="2">Uncharacterized protein</fullName>
    </submittedName>
</protein>
<accession>A0AAD1Y9E5</accession>
<feature type="region of interest" description="Disordered" evidence="1">
    <location>
        <begin position="469"/>
        <end position="494"/>
    </location>
</feature>
<keyword evidence="3" id="KW-1185">Reference proteome</keyword>
<comment type="caution">
    <text evidence="2">The sequence shown here is derived from an EMBL/GenBank/DDBJ whole genome shotgun (WGS) entry which is preliminary data.</text>
</comment>
<reference evidence="2" key="1">
    <citation type="submission" date="2023-07" db="EMBL/GenBank/DDBJ databases">
        <authorList>
            <consortium name="AG Swart"/>
            <person name="Singh M."/>
            <person name="Singh A."/>
            <person name="Seah K."/>
            <person name="Emmerich C."/>
        </authorList>
    </citation>
    <scope>NUCLEOTIDE SEQUENCE</scope>
    <source>
        <strain evidence="2">DP1</strain>
    </source>
</reference>
<proteinExistence type="predicted"/>
<dbReference type="AlphaFoldDB" id="A0AAD1Y9E5"/>
<evidence type="ECO:0000256" key="1">
    <source>
        <dbReference type="SAM" id="MobiDB-lite"/>
    </source>
</evidence>
<organism evidence="2 3">
    <name type="scientific">Euplotes crassus</name>
    <dbReference type="NCBI Taxonomy" id="5936"/>
    <lineage>
        <taxon>Eukaryota</taxon>
        <taxon>Sar</taxon>
        <taxon>Alveolata</taxon>
        <taxon>Ciliophora</taxon>
        <taxon>Intramacronucleata</taxon>
        <taxon>Spirotrichea</taxon>
        <taxon>Hypotrichia</taxon>
        <taxon>Euplotida</taxon>
        <taxon>Euplotidae</taxon>
        <taxon>Moneuplotes</taxon>
    </lineage>
</organism>